<dbReference type="PIRSF" id="PIRSF028498">
    <property type="entry name" value="UCP028498"/>
    <property type="match status" value="1"/>
</dbReference>
<evidence type="ECO:0008006" key="3">
    <source>
        <dbReference type="Google" id="ProtNLM"/>
    </source>
</evidence>
<comment type="caution">
    <text evidence="1">The sequence shown here is derived from an EMBL/GenBank/DDBJ whole genome shotgun (WGS) entry which is preliminary data.</text>
</comment>
<evidence type="ECO:0000313" key="2">
    <source>
        <dbReference type="Proteomes" id="UP000051820"/>
    </source>
</evidence>
<protein>
    <recommendedName>
        <fullName evidence="3">DUF2255 family protein</fullName>
    </recommendedName>
</protein>
<sequence>MSEWTSEQLSKFKQADDFHVSPYYDDGKTFGTPTWIWSVVVDDGLYIRAWNGQKSKWYNSAITQKAGKISLAGHEYQVNFAPIINDAELTDKINAAYESKYDGSSYLPPMVAEGPISATVIVTPK</sequence>
<dbReference type="RefSeq" id="WP_010622126.1">
    <property type="nucleotide sequence ID" value="NZ_AZGF01000003.1"/>
</dbReference>
<dbReference type="PATRIC" id="fig|1423807.3.peg.1290"/>
<dbReference type="AlphaFoldDB" id="A0A0R1W5H3"/>
<dbReference type="InterPro" id="IPR016888">
    <property type="entry name" value="UCP028498"/>
</dbReference>
<dbReference type="eggNOG" id="COG4334">
    <property type="taxonomic scope" value="Bacteria"/>
</dbReference>
<proteinExistence type="predicted"/>
<dbReference type="Proteomes" id="UP000051820">
    <property type="component" value="Unassembled WGS sequence"/>
</dbReference>
<dbReference type="STRING" id="1423807.FD16_GL001264"/>
<gene>
    <name evidence="1" type="ORF">FD16_GL001264</name>
</gene>
<keyword evidence="2" id="KW-1185">Reference proteome</keyword>
<name>A0A0R1W5H3_9LACO</name>
<evidence type="ECO:0000313" key="1">
    <source>
        <dbReference type="EMBL" id="KRM13120.1"/>
    </source>
</evidence>
<accession>A0A0R1W5H3</accession>
<organism evidence="1 2">
    <name type="scientific">Paucilactobacillus suebicus DSM 5007 = KCTC 3549</name>
    <dbReference type="NCBI Taxonomy" id="1423807"/>
    <lineage>
        <taxon>Bacteria</taxon>
        <taxon>Bacillati</taxon>
        <taxon>Bacillota</taxon>
        <taxon>Bacilli</taxon>
        <taxon>Lactobacillales</taxon>
        <taxon>Lactobacillaceae</taxon>
        <taxon>Paucilactobacillus</taxon>
    </lineage>
</organism>
<reference evidence="1 2" key="1">
    <citation type="journal article" date="2015" name="Genome Announc.">
        <title>Expanding the biotechnology potential of lactobacilli through comparative genomics of 213 strains and associated genera.</title>
        <authorList>
            <person name="Sun Z."/>
            <person name="Harris H.M."/>
            <person name="McCann A."/>
            <person name="Guo C."/>
            <person name="Argimon S."/>
            <person name="Zhang W."/>
            <person name="Yang X."/>
            <person name="Jeffery I.B."/>
            <person name="Cooney J.C."/>
            <person name="Kagawa T.F."/>
            <person name="Liu W."/>
            <person name="Song Y."/>
            <person name="Salvetti E."/>
            <person name="Wrobel A."/>
            <person name="Rasinkangas P."/>
            <person name="Parkhill J."/>
            <person name="Rea M.C."/>
            <person name="O'Sullivan O."/>
            <person name="Ritari J."/>
            <person name="Douillard F.P."/>
            <person name="Paul Ross R."/>
            <person name="Yang R."/>
            <person name="Briner A.E."/>
            <person name="Felis G.E."/>
            <person name="de Vos W.M."/>
            <person name="Barrangou R."/>
            <person name="Klaenhammer T.R."/>
            <person name="Caufield P.W."/>
            <person name="Cui Y."/>
            <person name="Zhang H."/>
            <person name="O'Toole P.W."/>
        </authorList>
    </citation>
    <scope>NUCLEOTIDE SEQUENCE [LARGE SCALE GENOMIC DNA]</scope>
    <source>
        <strain evidence="1 2">DSM 5007</strain>
    </source>
</reference>
<dbReference type="Pfam" id="PF10012">
    <property type="entry name" value="DUF2255"/>
    <property type="match status" value="1"/>
</dbReference>
<dbReference type="EMBL" id="AZGF01000003">
    <property type="protein sequence ID" value="KRM13120.1"/>
    <property type="molecule type" value="Genomic_DNA"/>
</dbReference>
<dbReference type="OrthoDB" id="162563at2"/>